<organism evidence="1 2">
    <name type="scientific">Parastrongyloides trichosuri</name>
    <name type="common">Possum-specific nematode worm</name>
    <dbReference type="NCBI Taxonomy" id="131310"/>
    <lineage>
        <taxon>Eukaryota</taxon>
        <taxon>Metazoa</taxon>
        <taxon>Ecdysozoa</taxon>
        <taxon>Nematoda</taxon>
        <taxon>Chromadorea</taxon>
        <taxon>Rhabditida</taxon>
        <taxon>Tylenchina</taxon>
        <taxon>Panagrolaimomorpha</taxon>
        <taxon>Strongyloidoidea</taxon>
        <taxon>Strongyloididae</taxon>
        <taxon>Parastrongyloides</taxon>
    </lineage>
</organism>
<accession>A0A0N4Z3Y3</accession>
<dbReference type="WBParaSite" id="PTRK_0000169500.1">
    <property type="protein sequence ID" value="PTRK_0000169500.1"/>
    <property type="gene ID" value="PTRK_0000169500"/>
</dbReference>
<proteinExistence type="predicted"/>
<sequence length="178" mass="20069">MSMRRSFAGYRSTFKNSFFFDNVVTVDSEGMLRSSFRGTYIPKNGRKSSAPGTQYRINDVRSPSTYYPDGGPENLMYSGKEYMSKKHSGGPSIHKHSTIIPGHKHSTIASVHKNSVTFKNSMLYVKSDNFIRNIWEKCGSTSYDDACFGIHTVSGTVSRKITQSSTREFTRYPQKGET</sequence>
<reference evidence="2" key="1">
    <citation type="submission" date="2017-02" db="UniProtKB">
        <authorList>
            <consortium name="WormBaseParasite"/>
        </authorList>
    </citation>
    <scope>IDENTIFICATION</scope>
</reference>
<evidence type="ECO:0000313" key="1">
    <source>
        <dbReference type="Proteomes" id="UP000038045"/>
    </source>
</evidence>
<keyword evidence="1" id="KW-1185">Reference proteome</keyword>
<name>A0A0N4Z3Y3_PARTI</name>
<dbReference type="AlphaFoldDB" id="A0A0N4Z3Y3"/>
<protein>
    <submittedName>
        <fullName evidence="2">ORFan</fullName>
    </submittedName>
</protein>
<dbReference type="Proteomes" id="UP000038045">
    <property type="component" value="Unplaced"/>
</dbReference>
<evidence type="ECO:0000313" key="2">
    <source>
        <dbReference type="WBParaSite" id="PTRK_0000169500.1"/>
    </source>
</evidence>